<dbReference type="Proteomes" id="UP000029444">
    <property type="component" value="Unassembled WGS sequence"/>
</dbReference>
<reference evidence="3 4" key="1">
    <citation type="submission" date="2012-09" db="EMBL/GenBank/DDBJ databases">
        <title>Genome Sequence of alkane-degrading Bacterium Alcanivorax sp. 19-m-6.</title>
        <authorList>
            <person name="Lai Q."/>
            <person name="Shao Z."/>
        </authorList>
    </citation>
    <scope>NUCLEOTIDE SEQUENCE [LARGE SCALE GENOMIC DNA]</scope>
    <source>
        <strain evidence="3 4">19-m-6</strain>
    </source>
</reference>
<protein>
    <submittedName>
        <fullName evidence="3">GreA/GreB family elongation factor</fullName>
    </submittedName>
</protein>
<dbReference type="InterPro" id="IPR023459">
    <property type="entry name" value="Tscrpt_elong_fac_GreA/B_fam"/>
</dbReference>
<dbReference type="PANTHER" id="PTHR30437">
    <property type="entry name" value="TRANSCRIPTION ELONGATION FACTOR GREA"/>
    <property type="match status" value="1"/>
</dbReference>
<dbReference type="PATRIC" id="fig|1177154.3.peg.485"/>
<gene>
    <name evidence="3" type="ORF">Y5S_00477</name>
</gene>
<dbReference type="PIRSF" id="PIRSF006092">
    <property type="entry name" value="GreA_GreB"/>
    <property type="match status" value="1"/>
</dbReference>
<comment type="caution">
    <text evidence="3">The sequence shown here is derived from an EMBL/GenBank/DDBJ whole genome shotgun (WGS) entry which is preliminary data.</text>
</comment>
<dbReference type="AlphaFoldDB" id="A0A095UTY6"/>
<evidence type="ECO:0000313" key="3">
    <source>
        <dbReference type="EMBL" id="KGD66005.1"/>
    </source>
</evidence>
<sequence>MANLPSITVTTVDRAQLYALLERQQEDSDEVEHLYAELERATIVPPEELPKGTVCLGSRVQFRELASGKTHQRVLVLPHDTATHADAISILSPAGAALLGLSVGDIIEWPYRNRTLQLELLDVLPPETD</sequence>
<dbReference type="Pfam" id="PF01272">
    <property type="entry name" value="GreA_GreB"/>
    <property type="match status" value="1"/>
</dbReference>
<dbReference type="GO" id="GO:0070063">
    <property type="term" value="F:RNA polymerase binding"/>
    <property type="evidence" value="ECO:0007669"/>
    <property type="project" value="InterPro"/>
</dbReference>
<feature type="domain" description="Regulator of nucleoside diphosphate kinase N-terminal" evidence="2">
    <location>
        <begin position="5"/>
        <end position="44"/>
    </location>
</feature>
<dbReference type="PANTHER" id="PTHR30437:SF5">
    <property type="entry name" value="REGULATOR OF NUCLEOSIDE DIPHOSPHATE KINASE"/>
    <property type="match status" value="1"/>
</dbReference>
<dbReference type="InterPro" id="IPR036953">
    <property type="entry name" value="GreA/GreB_C_sf"/>
</dbReference>
<evidence type="ECO:0000313" key="4">
    <source>
        <dbReference type="Proteomes" id="UP000029444"/>
    </source>
</evidence>
<keyword evidence="3" id="KW-0251">Elongation factor</keyword>
<dbReference type="EMBL" id="ARXV01000002">
    <property type="protein sequence ID" value="KGD66005.1"/>
    <property type="molecule type" value="Genomic_DNA"/>
</dbReference>
<dbReference type="Pfam" id="PF14760">
    <property type="entry name" value="Rnk_N"/>
    <property type="match status" value="1"/>
</dbReference>
<dbReference type="NCBIfam" id="NF004396">
    <property type="entry name" value="PRK05753.1"/>
    <property type="match status" value="1"/>
</dbReference>
<keyword evidence="3" id="KW-0648">Protein biosynthesis</keyword>
<accession>A0A095UTY6</accession>
<dbReference type="InterPro" id="IPR001437">
    <property type="entry name" value="Tscrpt_elong_fac_GreA/B_C"/>
</dbReference>
<dbReference type="GO" id="GO:0006354">
    <property type="term" value="P:DNA-templated transcription elongation"/>
    <property type="evidence" value="ECO:0007669"/>
    <property type="project" value="TreeGrafter"/>
</dbReference>
<dbReference type="STRING" id="1177154.Y5S_00477"/>
<dbReference type="eggNOG" id="COG0782">
    <property type="taxonomic scope" value="Bacteria"/>
</dbReference>
<evidence type="ECO:0000259" key="1">
    <source>
        <dbReference type="Pfam" id="PF01272"/>
    </source>
</evidence>
<organism evidence="3 4">
    <name type="scientific">Alcanivorax nanhaiticus</name>
    <dbReference type="NCBI Taxonomy" id="1177154"/>
    <lineage>
        <taxon>Bacteria</taxon>
        <taxon>Pseudomonadati</taxon>
        <taxon>Pseudomonadota</taxon>
        <taxon>Gammaproteobacteria</taxon>
        <taxon>Oceanospirillales</taxon>
        <taxon>Alcanivoracaceae</taxon>
        <taxon>Alcanivorax</taxon>
    </lineage>
</organism>
<proteinExistence type="predicted"/>
<dbReference type="OrthoDB" id="192847at2"/>
<dbReference type="GO" id="GO:0003677">
    <property type="term" value="F:DNA binding"/>
    <property type="evidence" value="ECO:0007669"/>
    <property type="project" value="InterPro"/>
</dbReference>
<dbReference type="Gene3D" id="1.10.286.20">
    <property type="match status" value="1"/>
</dbReference>
<dbReference type="SUPFAM" id="SSF54534">
    <property type="entry name" value="FKBP-like"/>
    <property type="match status" value="1"/>
</dbReference>
<evidence type="ECO:0000259" key="2">
    <source>
        <dbReference type="Pfam" id="PF14760"/>
    </source>
</evidence>
<name>A0A095UTY6_9GAMM</name>
<dbReference type="Gene3D" id="3.10.50.30">
    <property type="entry name" value="Transcription elongation factor, GreA/GreB, C-terminal domain"/>
    <property type="match status" value="1"/>
</dbReference>
<dbReference type="GO" id="GO:0032784">
    <property type="term" value="P:regulation of DNA-templated transcription elongation"/>
    <property type="evidence" value="ECO:0007669"/>
    <property type="project" value="InterPro"/>
</dbReference>
<dbReference type="GO" id="GO:0003746">
    <property type="term" value="F:translation elongation factor activity"/>
    <property type="evidence" value="ECO:0007669"/>
    <property type="project" value="UniProtKB-KW"/>
</dbReference>
<keyword evidence="4" id="KW-1185">Reference proteome</keyword>
<feature type="domain" description="Transcription elongation factor GreA/GreB C-terminal" evidence="1">
    <location>
        <begin position="50"/>
        <end position="123"/>
    </location>
</feature>
<dbReference type="InterPro" id="IPR029462">
    <property type="entry name" value="Rnk_N"/>
</dbReference>
<dbReference type="RefSeq" id="WP_035230171.1">
    <property type="nucleotide sequence ID" value="NZ_ARXV01000002.1"/>
</dbReference>